<dbReference type="Proteomes" id="UP000095728">
    <property type="component" value="Unassembled WGS sequence"/>
</dbReference>
<evidence type="ECO:0000256" key="1">
    <source>
        <dbReference type="SAM" id="MobiDB-lite"/>
    </source>
</evidence>
<evidence type="ECO:0000313" key="2">
    <source>
        <dbReference type="EMBL" id="OEJ88425.1"/>
    </source>
</evidence>
<dbReference type="InParanoid" id="A0A1E5RNG3"/>
<feature type="region of interest" description="Disordered" evidence="1">
    <location>
        <begin position="96"/>
        <end position="189"/>
    </location>
</feature>
<dbReference type="OrthoDB" id="3972385at2759"/>
<proteinExistence type="predicted"/>
<feature type="region of interest" description="Disordered" evidence="1">
    <location>
        <begin position="345"/>
        <end position="420"/>
    </location>
</feature>
<feature type="compositionally biased region" description="Polar residues" evidence="1">
    <location>
        <begin position="371"/>
        <end position="380"/>
    </location>
</feature>
<reference evidence="3" key="1">
    <citation type="journal article" date="2016" name="Genome Announc.">
        <title>Genome sequences of three species of Hanseniaspora isolated from spontaneous wine fermentations.</title>
        <authorList>
            <person name="Sternes P.R."/>
            <person name="Lee D."/>
            <person name="Kutyna D.R."/>
            <person name="Borneman A.R."/>
        </authorList>
    </citation>
    <scope>NUCLEOTIDE SEQUENCE [LARGE SCALE GENOMIC DNA]</scope>
    <source>
        <strain evidence="3">AWRI3579</strain>
    </source>
</reference>
<dbReference type="Pfam" id="PF10846">
    <property type="entry name" value="DUF2722"/>
    <property type="match status" value="1"/>
</dbReference>
<dbReference type="AlphaFoldDB" id="A0A1E5RNG3"/>
<comment type="caution">
    <text evidence="2">The sequence shown here is derived from an EMBL/GenBank/DDBJ whole genome shotgun (WGS) entry which is preliminary data.</text>
</comment>
<dbReference type="InterPro" id="IPR021216">
    <property type="entry name" value="DUF2722"/>
</dbReference>
<feature type="compositionally biased region" description="Low complexity" evidence="1">
    <location>
        <begin position="163"/>
        <end position="174"/>
    </location>
</feature>
<evidence type="ECO:0000313" key="3">
    <source>
        <dbReference type="Proteomes" id="UP000095728"/>
    </source>
</evidence>
<protein>
    <submittedName>
        <fullName evidence="2">Protein BOP3</fullName>
    </submittedName>
</protein>
<accession>A0A1E5RNG3</accession>
<feature type="compositionally biased region" description="Low complexity" evidence="1">
    <location>
        <begin position="138"/>
        <end position="154"/>
    </location>
</feature>
<feature type="compositionally biased region" description="Polar residues" evidence="1">
    <location>
        <begin position="345"/>
        <end position="362"/>
    </location>
</feature>
<organism evidence="2 3">
    <name type="scientific">Hanseniaspora osmophila</name>
    <dbReference type="NCBI Taxonomy" id="56408"/>
    <lineage>
        <taxon>Eukaryota</taxon>
        <taxon>Fungi</taxon>
        <taxon>Dikarya</taxon>
        <taxon>Ascomycota</taxon>
        <taxon>Saccharomycotina</taxon>
        <taxon>Saccharomycetes</taxon>
        <taxon>Saccharomycodales</taxon>
        <taxon>Saccharomycodaceae</taxon>
        <taxon>Hanseniaspora</taxon>
    </lineage>
</organism>
<keyword evidence="3" id="KW-1185">Reference proteome</keyword>
<name>A0A1E5RNG3_9ASCO</name>
<gene>
    <name evidence="2" type="ORF">AWRI3579_g838</name>
</gene>
<dbReference type="EMBL" id="LPNM01000005">
    <property type="protein sequence ID" value="OEJ88425.1"/>
    <property type="molecule type" value="Genomic_DNA"/>
</dbReference>
<dbReference type="FunCoup" id="A0A1E5RNG3">
    <property type="interactions" value="46"/>
</dbReference>
<feature type="region of interest" description="Disordered" evidence="1">
    <location>
        <begin position="282"/>
        <end position="305"/>
    </location>
</feature>
<sequence length="435" mass="47939">MFTPTKGNPNSAGKHPLSLLLGSNVAEWPYDNLSLCKALELRNQQEVTKQHFYKLELLKLSVQAKIPGDLIPSIFCQSTNSNGIPKNAHLLQSLSTNPQESVAQSPFKDLPDPNSDVVMINPTQKIKLQNFKFPPETSGSSSPVSGSRNNSPNGKTGSCSLFDSASTTDSSGSGNIRRSHKRTASPARIGAEAVKALNGNNTMSLTEEPESHQSPTLKRKQVQFANKGVFVNDQHSTNEKGLQLIEKPVFQKTHRRIQSLPSVLKPSPFSPELFSFKTNFKNSDTRSTLSSKDSNKNLHSANKRAHTDLKSTKVIDLDAARSTGDYQINKKFKFGFLAEGNVQAEKTNTNNENRISSVSTQETSDEDEYEGNQTNSNDSDTTIEEDCEFNDSKPFVEQETEKPIFVHEQPTVSAPESGNFVRAHKRANTLDSILN</sequence>
<feature type="compositionally biased region" description="Basic and acidic residues" evidence="1">
    <location>
        <begin position="390"/>
        <end position="405"/>
    </location>
</feature>
<feature type="compositionally biased region" description="Polar residues" evidence="1">
    <location>
        <begin position="282"/>
        <end position="300"/>
    </location>
</feature>